<evidence type="ECO:0000313" key="3">
    <source>
        <dbReference type="Proteomes" id="UP000318437"/>
    </source>
</evidence>
<feature type="chain" id="PRO_5023095017" description="Autotransporter-associated beta strand repeat protein" evidence="1">
    <location>
        <begin position="25"/>
        <end position="279"/>
    </location>
</feature>
<dbReference type="EMBL" id="SJPS01000001">
    <property type="protein sequence ID" value="TWU30017.1"/>
    <property type="molecule type" value="Genomic_DNA"/>
</dbReference>
<protein>
    <recommendedName>
        <fullName evidence="4">Autotransporter-associated beta strand repeat protein</fullName>
    </recommendedName>
</protein>
<proteinExistence type="predicted"/>
<feature type="signal peptide" evidence="1">
    <location>
        <begin position="1"/>
        <end position="24"/>
    </location>
</feature>
<evidence type="ECO:0000256" key="1">
    <source>
        <dbReference type="SAM" id="SignalP"/>
    </source>
</evidence>
<keyword evidence="1" id="KW-0732">Signal</keyword>
<sequence precursor="true">MKRQQYLVITISFYCLISLLPALAKGQTTWQGDDIVKPQGWNVAENWSNGIPISSTDAIVGAPAPTIVDVISANALTLEVLAGGEIEIPGGNTLTINGTTLTNNGIITVNSDNSTDLATLTFGTAGGTIDGSGEIVLGAISDDARLNNINKSNPVTQMAGHTIRGEGQIPMSLINFGTITASEANGDSTAELLIRDGAKTNHGVIQSSPTATLRLGVNITQGSTGQLIADTSTVIVNNITITGGTLKSVNGGAFQTTGNALTFDSVEELDGQFNLISGS</sequence>
<dbReference type="AlphaFoldDB" id="A0A5C6D2Y5"/>
<comment type="caution">
    <text evidence="2">The sequence shown here is derived from an EMBL/GenBank/DDBJ whole genome shotgun (WGS) entry which is preliminary data.</text>
</comment>
<dbReference type="Proteomes" id="UP000318437">
    <property type="component" value="Unassembled WGS sequence"/>
</dbReference>
<dbReference type="RefSeq" id="WP_146447957.1">
    <property type="nucleotide sequence ID" value="NZ_SJPS01000001.1"/>
</dbReference>
<organism evidence="2 3">
    <name type="scientific">Bythopirellula polymerisocia</name>
    <dbReference type="NCBI Taxonomy" id="2528003"/>
    <lineage>
        <taxon>Bacteria</taxon>
        <taxon>Pseudomonadati</taxon>
        <taxon>Planctomycetota</taxon>
        <taxon>Planctomycetia</taxon>
        <taxon>Pirellulales</taxon>
        <taxon>Lacipirellulaceae</taxon>
        <taxon>Bythopirellula</taxon>
    </lineage>
</organism>
<name>A0A5C6D2Y5_9BACT</name>
<evidence type="ECO:0008006" key="4">
    <source>
        <dbReference type="Google" id="ProtNLM"/>
    </source>
</evidence>
<gene>
    <name evidence="2" type="ORF">Pla144_08030</name>
</gene>
<evidence type="ECO:0000313" key="2">
    <source>
        <dbReference type="EMBL" id="TWU30017.1"/>
    </source>
</evidence>
<reference evidence="2 3" key="1">
    <citation type="submission" date="2019-02" db="EMBL/GenBank/DDBJ databases">
        <title>Deep-cultivation of Planctomycetes and their phenomic and genomic characterization uncovers novel biology.</title>
        <authorList>
            <person name="Wiegand S."/>
            <person name="Jogler M."/>
            <person name="Boedeker C."/>
            <person name="Pinto D."/>
            <person name="Vollmers J."/>
            <person name="Rivas-Marin E."/>
            <person name="Kohn T."/>
            <person name="Peeters S.H."/>
            <person name="Heuer A."/>
            <person name="Rast P."/>
            <person name="Oberbeckmann S."/>
            <person name="Bunk B."/>
            <person name="Jeske O."/>
            <person name="Meyerdierks A."/>
            <person name="Storesund J.E."/>
            <person name="Kallscheuer N."/>
            <person name="Luecker S."/>
            <person name="Lage O.M."/>
            <person name="Pohl T."/>
            <person name="Merkel B.J."/>
            <person name="Hornburger P."/>
            <person name="Mueller R.-W."/>
            <person name="Bruemmer F."/>
            <person name="Labrenz M."/>
            <person name="Spormann A.M."/>
            <person name="Op Den Camp H."/>
            <person name="Overmann J."/>
            <person name="Amann R."/>
            <person name="Jetten M.S.M."/>
            <person name="Mascher T."/>
            <person name="Medema M.H."/>
            <person name="Devos D.P."/>
            <person name="Kaster A.-K."/>
            <person name="Ovreas L."/>
            <person name="Rohde M."/>
            <person name="Galperin M.Y."/>
            <person name="Jogler C."/>
        </authorList>
    </citation>
    <scope>NUCLEOTIDE SEQUENCE [LARGE SCALE GENOMIC DNA]</scope>
    <source>
        <strain evidence="2 3">Pla144</strain>
    </source>
</reference>
<accession>A0A5C6D2Y5</accession>
<keyword evidence="3" id="KW-1185">Reference proteome</keyword>